<dbReference type="Proteomes" id="UP000634134">
    <property type="component" value="Unassembled WGS sequence"/>
</dbReference>
<organism evidence="1 2">
    <name type="scientific">Dyadobacter subterraneus</name>
    <dbReference type="NCBI Taxonomy" id="2773304"/>
    <lineage>
        <taxon>Bacteria</taxon>
        <taxon>Pseudomonadati</taxon>
        <taxon>Bacteroidota</taxon>
        <taxon>Cytophagia</taxon>
        <taxon>Cytophagales</taxon>
        <taxon>Spirosomataceae</taxon>
        <taxon>Dyadobacter</taxon>
    </lineage>
</organism>
<evidence type="ECO:0000313" key="2">
    <source>
        <dbReference type="Proteomes" id="UP000634134"/>
    </source>
</evidence>
<dbReference type="EMBL" id="JACYGY010000002">
    <property type="protein sequence ID" value="MBE9465491.1"/>
    <property type="molecule type" value="Genomic_DNA"/>
</dbReference>
<evidence type="ECO:0000313" key="1">
    <source>
        <dbReference type="EMBL" id="MBE9465491.1"/>
    </source>
</evidence>
<comment type="caution">
    <text evidence="1">The sequence shown here is derived from an EMBL/GenBank/DDBJ whole genome shotgun (WGS) entry which is preliminary data.</text>
</comment>
<sequence length="117" mass="13549">MASEADVEQFLREFFVKYGIFNILFVERTNQKNAQTLLQLEISPAKRREVIESIIAKDYVEGPINDVLYGGSPLWVFGKKIQKQELYIKISYGQPNSSVICISFHIAEHKMTYPFNK</sequence>
<reference evidence="2" key="1">
    <citation type="submission" date="2023-07" db="EMBL/GenBank/DDBJ databases">
        <title>Dyadobacter sp. nov 'subterranea' isolated from contaminted grondwater.</title>
        <authorList>
            <person name="Szabo I."/>
            <person name="Al-Omari J."/>
            <person name="Szerdahelyi S.G."/>
            <person name="Rado J."/>
        </authorList>
    </citation>
    <scope>NUCLEOTIDE SEQUENCE [LARGE SCALE GENOMIC DNA]</scope>
    <source>
        <strain evidence="2">UP-52</strain>
    </source>
</reference>
<accession>A0ABR9WJ13</accession>
<keyword evidence="2" id="KW-1185">Reference proteome</keyword>
<gene>
    <name evidence="1" type="ORF">IEE83_26715</name>
</gene>
<protein>
    <submittedName>
        <fullName evidence="1">Toxin</fullName>
    </submittedName>
</protein>
<name>A0ABR9WJ13_9BACT</name>
<dbReference type="RefSeq" id="WP_194123788.1">
    <property type="nucleotide sequence ID" value="NZ_JBHSRU010000025.1"/>
</dbReference>
<proteinExistence type="predicted"/>